<dbReference type="PROSITE" id="PS50005">
    <property type="entry name" value="TPR"/>
    <property type="match status" value="1"/>
</dbReference>
<dbReference type="PANTHER" id="PTHR47643">
    <property type="entry name" value="TPR DOMAIN PROTEIN (AFU_ORTHOLOGUE AFUA_5G12710)"/>
    <property type="match status" value="1"/>
</dbReference>
<dbReference type="InterPro" id="IPR053209">
    <property type="entry name" value="Gramillin-biosynth_MTr"/>
</dbReference>
<accession>A0A4S9LHI4</accession>
<dbReference type="SUPFAM" id="SSF48452">
    <property type="entry name" value="TPR-like"/>
    <property type="match status" value="1"/>
</dbReference>
<protein>
    <recommendedName>
        <fullName evidence="2">SET domain-containing protein</fullName>
    </recommendedName>
</protein>
<comment type="caution">
    <text evidence="3">The sequence shown here is derived from an EMBL/GenBank/DDBJ whole genome shotgun (WGS) entry which is preliminary data.</text>
</comment>
<evidence type="ECO:0000259" key="2">
    <source>
        <dbReference type="PROSITE" id="PS50280"/>
    </source>
</evidence>
<dbReference type="PANTHER" id="PTHR47643:SF2">
    <property type="entry name" value="TPR DOMAIN PROTEIN (AFU_ORTHOLOGUE AFUA_5G12710)"/>
    <property type="match status" value="1"/>
</dbReference>
<keyword evidence="1" id="KW-0802">TPR repeat</keyword>
<feature type="repeat" description="TPR" evidence="1">
    <location>
        <begin position="209"/>
        <end position="242"/>
    </location>
</feature>
<dbReference type="InterPro" id="IPR046341">
    <property type="entry name" value="SET_dom_sf"/>
</dbReference>
<dbReference type="Gene3D" id="1.25.40.10">
    <property type="entry name" value="Tetratricopeptide repeat domain"/>
    <property type="match status" value="1"/>
</dbReference>
<dbReference type="Pfam" id="PF00856">
    <property type="entry name" value="SET"/>
    <property type="match status" value="1"/>
</dbReference>
<dbReference type="SUPFAM" id="SSF82199">
    <property type="entry name" value="SET domain"/>
    <property type="match status" value="1"/>
</dbReference>
<gene>
    <name evidence="3" type="ORF">D6D01_03888</name>
</gene>
<evidence type="ECO:0000256" key="1">
    <source>
        <dbReference type="PROSITE-ProRule" id="PRU00339"/>
    </source>
</evidence>
<dbReference type="Gene3D" id="2.170.270.10">
    <property type="entry name" value="SET domain"/>
    <property type="match status" value="1"/>
</dbReference>
<dbReference type="InterPro" id="IPR019734">
    <property type="entry name" value="TPR_rpt"/>
</dbReference>
<proteinExistence type="predicted"/>
<evidence type="ECO:0000313" key="3">
    <source>
        <dbReference type="EMBL" id="THY28402.1"/>
    </source>
</evidence>
<dbReference type="AlphaFoldDB" id="A0A4S9LHI4"/>
<dbReference type="Proteomes" id="UP000306584">
    <property type="component" value="Unassembled WGS sequence"/>
</dbReference>
<dbReference type="PROSITE" id="PS50280">
    <property type="entry name" value="SET"/>
    <property type="match status" value="1"/>
</dbReference>
<feature type="domain" description="SET" evidence="2">
    <location>
        <begin position="287"/>
        <end position="457"/>
    </location>
</feature>
<sequence length="630" mass="70269">MIWQSHKVAGARGNFQDSRIDKFSLTTLEEPLKPDLYPPCAVYLNYLRSNTHHRGCYVVLRAIGEPVIKPIVINAVEDETGEVDRLAIHDVCELARSRCLLPKDTVVAVKEPFYMMTACGSYEIRIDHPCDLVYLAGEDKERNYSVSLTAVRYTFGLDILSDSDDSLQRTLLRNSALVSLFCGKFGSARLDALNSLSEYSGPETVEDDIKGLYRAALALYQQQDYSAAQSVLDELLELAPDDKEARLESTKISARLREQDEGIYDFHALALSMPGTEFFADCASFLRRTEVRQTKGCGSGIFATEDIPAGGLIACEKAYACVHLFKSKFDINTEAALASRIIQRLTDNVWQQRDEKPQTASDFQSVDGIPVIDALRVTEMGDVNSFGLIPNRPSEPYGNTPDIESDPDTTSLALWGHCQNLKHSCLQNAQRSFIGDLLFLRATKHLNKDDEILLSHQSDQFDLDTRQMVVKELFGYHCDCNLCIADRKVGKTVRATREELEQAAKKLVFANQKALAKHAMSLLKRCGFKIEGHDSTGGPCLIHGVNSAMSPMVVVALIYLGRVQEFESQADAYEKLAKEAYIIINVEEGCVEKLSSSIPACGNIRKEKPPTLETINPRLHQRLQGFYDNI</sequence>
<organism evidence="3 4">
    <name type="scientific">Aureobasidium pullulans</name>
    <name type="common">Black yeast</name>
    <name type="synonym">Pullularia pullulans</name>
    <dbReference type="NCBI Taxonomy" id="5580"/>
    <lineage>
        <taxon>Eukaryota</taxon>
        <taxon>Fungi</taxon>
        <taxon>Dikarya</taxon>
        <taxon>Ascomycota</taxon>
        <taxon>Pezizomycotina</taxon>
        <taxon>Dothideomycetes</taxon>
        <taxon>Dothideomycetidae</taxon>
        <taxon>Dothideales</taxon>
        <taxon>Saccotheciaceae</taxon>
        <taxon>Aureobasidium</taxon>
    </lineage>
</organism>
<dbReference type="EMBL" id="QZBD01000117">
    <property type="protein sequence ID" value="THY28402.1"/>
    <property type="molecule type" value="Genomic_DNA"/>
</dbReference>
<evidence type="ECO:0000313" key="4">
    <source>
        <dbReference type="Proteomes" id="UP000306584"/>
    </source>
</evidence>
<dbReference type="InterPro" id="IPR001214">
    <property type="entry name" value="SET_dom"/>
</dbReference>
<reference evidence="3 4" key="1">
    <citation type="submission" date="2018-10" db="EMBL/GenBank/DDBJ databases">
        <title>Fifty Aureobasidium pullulans genomes reveal a recombining polyextremotolerant generalist.</title>
        <authorList>
            <person name="Gostincar C."/>
            <person name="Turk M."/>
            <person name="Zajc J."/>
            <person name="Gunde-Cimerman N."/>
        </authorList>
    </citation>
    <scope>NUCLEOTIDE SEQUENCE [LARGE SCALE GENOMIC DNA]</scope>
    <source>
        <strain evidence="3 4">EXF-6604</strain>
    </source>
</reference>
<name>A0A4S9LHI4_AURPU</name>
<dbReference type="InterPro" id="IPR011990">
    <property type="entry name" value="TPR-like_helical_dom_sf"/>
</dbReference>